<dbReference type="PANTHER" id="PTHR43081:SF20">
    <property type="entry name" value="TWO-COMPONENT RESPONSE REGULATOR"/>
    <property type="match status" value="1"/>
</dbReference>
<sequence>MQQANRERFETRLVEAIEDILREPLPDSRRNLLRVQVAELIEGVLFADQPIVETEITVLLADLRGFSSLSASLPPNRVSALLNRFFIAMSEVIVAHDGLIDKFIGDAVMALFGAPRRQDDDLRRALACAVAMQQAMQAFNATGVARGEPPLYIGIALSTGPAMVGNFGSMLYSEYTAIGDTVNLAARMEIYSLRGQILLSEASRRAAGDSIKIGQVNEVRPKGQPEPVRFYELRAIKGRANAVVPRIELRNAPRIKVDIPLVFRRVEGKKVMPEHLSGRIQDLGYNGMCADLPVCLPPCAEIVARLEPCSQTGELYARVVRTRPGPGYYRTSLAFTSVGTPAQQVIKRYVDDQLWRR</sequence>
<dbReference type="Gene3D" id="3.30.70.1230">
    <property type="entry name" value="Nucleotide cyclase"/>
    <property type="match status" value="1"/>
</dbReference>
<dbReference type="InterPro" id="IPR001054">
    <property type="entry name" value="A/G_cyclase"/>
</dbReference>
<dbReference type="SMART" id="SM00044">
    <property type="entry name" value="CYCc"/>
    <property type="match status" value="1"/>
</dbReference>
<gene>
    <name evidence="2" type="ORF">ABC977_14985</name>
</gene>
<proteinExistence type="predicted"/>
<dbReference type="InterPro" id="IPR009875">
    <property type="entry name" value="PilZ_domain"/>
</dbReference>
<dbReference type="EMBL" id="JBDKXB010000026">
    <property type="protein sequence ID" value="MEY6433708.1"/>
    <property type="molecule type" value="Genomic_DNA"/>
</dbReference>
<dbReference type="PANTHER" id="PTHR43081">
    <property type="entry name" value="ADENYLATE CYCLASE, TERMINAL-DIFFERENTIATION SPECIFIC-RELATED"/>
    <property type="match status" value="1"/>
</dbReference>
<dbReference type="PROSITE" id="PS50125">
    <property type="entry name" value="GUANYLATE_CYCLASE_2"/>
    <property type="match status" value="1"/>
</dbReference>
<dbReference type="Proteomes" id="UP001564408">
    <property type="component" value="Unassembled WGS sequence"/>
</dbReference>
<dbReference type="CDD" id="cd07302">
    <property type="entry name" value="CHD"/>
    <property type="match status" value="1"/>
</dbReference>
<keyword evidence="3" id="KW-1185">Reference proteome</keyword>
<evidence type="ECO:0000313" key="2">
    <source>
        <dbReference type="EMBL" id="MEY6433708.1"/>
    </source>
</evidence>
<organism evidence="2 3">
    <name type="scientific">Thioalkalicoccus limnaeus</name>
    <dbReference type="NCBI Taxonomy" id="120681"/>
    <lineage>
        <taxon>Bacteria</taxon>
        <taxon>Pseudomonadati</taxon>
        <taxon>Pseudomonadota</taxon>
        <taxon>Gammaproteobacteria</taxon>
        <taxon>Chromatiales</taxon>
        <taxon>Chromatiaceae</taxon>
        <taxon>Thioalkalicoccus</taxon>
    </lineage>
</organism>
<accession>A0ABV4BK68</accession>
<evidence type="ECO:0000259" key="1">
    <source>
        <dbReference type="PROSITE" id="PS50125"/>
    </source>
</evidence>
<protein>
    <submittedName>
        <fullName evidence="2">Adenylate/guanylate cyclase domain-containing protein</fullName>
    </submittedName>
</protein>
<dbReference type="InterPro" id="IPR029787">
    <property type="entry name" value="Nucleotide_cyclase"/>
</dbReference>
<reference evidence="2 3" key="1">
    <citation type="submission" date="2024-05" db="EMBL/GenBank/DDBJ databases">
        <title>Genome Sequence and Characterization of the New Strain Purple Sulfur Bacterium of Genus Thioalkalicoccus.</title>
        <authorList>
            <person name="Bryantseva I.A."/>
            <person name="Kyndt J.A."/>
            <person name="Imhoff J.F."/>
        </authorList>
    </citation>
    <scope>NUCLEOTIDE SEQUENCE [LARGE SCALE GENOMIC DNA]</scope>
    <source>
        <strain evidence="2 3">Um2</strain>
    </source>
</reference>
<evidence type="ECO:0000313" key="3">
    <source>
        <dbReference type="Proteomes" id="UP001564408"/>
    </source>
</evidence>
<dbReference type="Pfam" id="PF07238">
    <property type="entry name" value="PilZ"/>
    <property type="match status" value="1"/>
</dbReference>
<dbReference type="SUPFAM" id="SSF55073">
    <property type="entry name" value="Nucleotide cyclase"/>
    <property type="match status" value="1"/>
</dbReference>
<feature type="domain" description="Guanylate cyclase" evidence="1">
    <location>
        <begin position="57"/>
        <end position="189"/>
    </location>
</feature>
<dbReference type="InterPro" id="IPR050697">
    <property type="entry name" value="Adenylyl/Guanylyl_Cyclase_3/4"/>
</dbReference>
<dbReference type="RefSeq" id="WP_369668095.1">
    <property type="nucleotide sequence ID" value="NZ_JBDKXB010000026.1"/>
</dbReference>
<name>A0ABV4BK68_9GAMM</name>
<comment type="caution">
    <text evidence="2">The sequence shown here is derived from an EMBL/GenBank/DDBJ whole genome shotgun (WGS) entry which is preliminary data.</text>
</comment>
<dbReference type="Pfam" id="PF00211">
    <property type="entry name" value="Guanylate_cyc"/>
    <property type="match status" value="1"/>
</dbReference>